<dbReference type="PANTHER" id="PTHR35011">
    <property type="entry name" value="2,3-DIKETO-L-GULONATE TRAP TRANSPORTER SMALL PERMEASE PROTEIN YIAM"/>
    <property type="match status" value="1"/>
</dbReference>
<proteinExistence type="inferred from homology"/>
<feature type="transmembrane region" description="Helical" evidence="9">
    <location>
        <begin position="12"/>
        <end position="34"/>
    </location>
</feature>
<name>A0A2R4XMP0_9BURK</name>
<dbReference type="RefSeq" id="WP_108622441.1">
    <property type="nucleotide sequence ID" value="NZ_CP028901.1"/>
</dbReference>
<evidence type="ECO:0000256" key="2">
    <source>
        <dbReference type="ARBA" id="ARBA00022448"/>
    </source>
</evidence>
<comment type="similarity">
    <text evidence="8 9">Belongs to the TRAP transporter small permease family.</text>
</comment>
<evidence type="ECO:0000256" key="6">
    <source>
        <dbReference type="ARBA" id="ARBA00022989"/>
    </source>
</evidence>
<keyword evidence="12" id="KW-1185">Reference proteome</keyword>
<feature type="domain" description="Tripartite ATP-independent periplasmic transporters DctQ component" evidence="10">
    <location>
        <begin position="28"/>
        <end position="154"/>
    </location>
</feature>
<feature type="transmembrane region" description="Helical" evidence="9">
    <location>
        <begin position="127"/>
        <end position="147"/>
    </location>
</feature>
<evidence type="ECO:0000313" key="11">
    <source>
        <dbReference type="EMBL" id="AWB35031.1"/>
    </source>
</evidence>
<dbReference type="InterPro" id="IPR055348">
    <property type="entry name" value="DctQ"/>
</dbReference>
<evidence type="ECO:0000256" key="7">
    <source>
        <dbReference type="ARBA" id="ARBA00023136"/>
    </source>
</evidence>
<dbReference type="GO" id="GO:0022857">
    <property type="term" value="F:transmembrane transporter activity"/>
    <property type="evidence" value="ECO:0007669"/>
    <property type="project" value="UniProtKB-UniRule"/>
</dbReference>
<evidence type="ECO:0000313" key="12">
    <source>
        <dbReference type="Proteomes" id="UP000244571"/>
    </source>
</evidence>
<keyword evidence="5 9" id="KW-0812">Transmembrane</keyword>
<evidence type="ECO:0000256" key="5">
    <source>
        <dbReference type="ARBA" id="ARBA00022692"/>
    </source>
</evidence>
<feature type="transmembrane region" description="Helical" evidence="9">
    <location>
        <begin position="46"/>
        <end position="67"/>
    </location>
</feature>
<protein>
    <recommendedName>
        <fullName evidence="9">TRAP transporter small permease protein</fullName>
    </recommendedName>
</protein>
<dbReference type="EMBL" id="CP028901">
    <property type="protein sequence ID" value="AWB35031.1"/>
    <property type="molecule type" value="Genomic_DNA"/>
</dbReference>
<keyword evidence="4 9" id="KW-0997">Cell inner membrane</keyword>
<dbReference type="KEGG" id="boz:DBV39_16285"/>
<evidence type="ECO:0000256" key="4">
    <source>
        <dbReference type="ARBA" id="ARBA00022519"/>
    </source>
</evidence>
<evidence type="ECO:0000256" key="8">
    <source>
        <dbReference type="ARBA" id="ARBA00038436"/>
    </source>
</evidence>
<dbReference type="InterPro" id="IPR007387">
    <property type="entry name" value="TRAP_DctQ"/>
</dbReference>
<keyword evidence="6 9" id="KW-1133">Transmembrane helix</keyword>
<keyword evidence="3" id="KW-1003">Cell membrane</keyword>
<dbReference type="OrthoDB" id="9180463at2"/>
<evidence type="ECO:0000256" key="1">
    <source>
        <dbReference type="ARBA" id="ARBA00004429"/>
    </source>
</evidence>
<feature type="transmembrane region" description="Helical" evidence="9">
    <location>
        <begin position="87"/>
        <end position="107"/>
    </location>
</feature>
<evidence type="ECO:0000256" key="9">
    <source>
        <dbReference type="RuleBase" id="RU369079"/>
    </source>
</evidence>
<evidence type="ECO:0000259" key="10">
    <source>
        <dbReference type="Pfam" id="PF04290"/>
    </source>
</evidence>
<reference evidence="11 12" key="1">
    <citation type="submission" date="2018-04" db="EMBL/GenBank/DDBJ databases">
        <title>Bordetella sp. HZ20 isolated from seawater.</title>
        <authorList>
            <person name="Sun C."/>
        </authorList>
    </citation>
    <scope>NUCLEOTIDE SEQUENCE [LARGE SCALE GENOMIC DNA]</scope>
    <source>
        <strain evidence="11 12">HZ20</strain>
    </source>
</reference>
<accession>A0A2R4XMP0</accession>
<comment type="subcellular location">
    <subcellularLocation>
        <location evidence="1 9">Cell inner membrane</location>
        <topology evidence="1 9">Multi-pass membrane protein</topology>
    </subcellularLocation>
</comment>
<organism evidence="11 12">
    <name type="scientific">Orrella marina</name>
    <dbReference type="NCBI Taxonomy" id="2163011"/>
    <lineage>
        <taxon>Bacteria</taxon>
        <taxon>Pseudomonadati</taxon>
        <taxon>Pseudomonadota</taxon>
        <taxon>Betaproteobacteria</taxon>
        <taxon>Burkholderiales</taxon>
        <taxon>Alcaligenaceae</taxon>
        <taxon>Orrella</taxon>
    </lineage>
</organism>
<sequence>MRTLVKTYNGLVTGLAIVSGSLLVWLGVAVIFSVMQRNLGYQPTAWLFLSTEYGMFYLTLLGAPWLVRERGHVHIELLTAALSRSALNVFSRLVCLLCVIVCAVMAFKGAELVQMNLDRGDLDVRAYFYPTWLLNITFPVSFTLMAIEFMKFVVGREILHTGETGLKE</sequence>
<gene>
    <name evidence="11" type="ORF">DBV39_16285</name>
</gene>
<comment type="subunit">
    <text evidence="9">The complex comprises the extracytoplasmic solute receptor protein and the two transmembrane proteins.</text>
</comment>
<evidence type="ECO:0000256" key="3">
    <source>
        <dbReference type="ARBA" id="ARBA00022475"/>
    </source>
</evidence>
<comment type="function">
    <text evidence="9">Part of the tripartite ATP-independent periplasmic (TRAP) transport system.</text>
</comment>
<dbReference type="GO" id="GO:0005886">
    <property type="term" value="C:plasma membrane"/>
    <property type="evidence" value="ECO:0007669"/>
    <property type="project" value="UniProtKB-SubCell"/>
</dbReference>
<dbReference type="Pfam" id="PF04290">
    <property type="entry name" value="DctQ"/>
    <property type="match status" value="1"/>
</dbReference>
<keyword evidence="2 9" id="KW-0813">Transport</keyword>
<keyword evidence="7 9" id="KW-0472">Membrane</keyword>
<dbReference type="Proteomes" id="UP000244571">
    <property type="component" value="Chromosome"/>
</dbReference>
<dbReference type="AlphaFoldDB" id="A0A2R4XMP0"/>